<evidence type="ECO:0000256" key="1">
    <source>
        <dbReference type="ARBA" id="ARBA00008085"/>
    </source>
</evidence>
<dbReference type="GO" id="GO:0005737">
    <property type="term" value="C:cytoplasm"/>
    <property type="evidence" value="ECO:0007669"/>
    <property type="project" value="TreeGrafter"/>
</dbReference>
<name>W3X3M5_PESFW</name>
<dbReference type="GO" id="GO:0003934">
    <property type="term" value="F:GTP cyclohydrolase I activity"/>
    <property type="evidence" value="ECO:0007669"/>
    <property type="project" value="InterPro"/>
</dbReference>
<evidence type="ECO:0000313" key="10">
    <source>
        <dbReference type="Proteomes" id="UP000030651"/>
    </source>
</evidence>
<evidence type="ECO:0000256" key="4">
    <source>
        <dbReference type="ARBA" id="ARBA00022801"/>
    </source>
</evidence>
<keyword evidence="4" id="KW-0378">Hydrolase</keyword>
<keyword evidence="5" id="KW-0342">GTP-binding</keyword>
<proteinExistence type="inferred from homology"/>
<dbReference type="InterPro" id="IPR020602">
    <property type="entry name" value="GTP_CycHdrlase_I_dom"/>
</dbReference>
<dbReference type="KEGG" id="pfy:PFICI_08252"/>
<dbReference type="STRING" id="1229662.W3X3M5"/>
<gene>
    <name evidence="9" type="ORF">PFICI_08252</name>
</gene>
<dbReference type="Gene3D" id="1.10.286.10">
    <property type="match status" value="1"/>
</dbReference>
<dbReference type="GeneID" id="19273265"/>
<dbReference type="SUPFAM" id="SSF55620">
    <property type="entry name" value="Tetrahydrobiopterin biosynthesis enzymes-like"/>
    <property type="match status" value="1"/>
</dbReference>
<dbReference type="OrthoDB" id="4966at2759"/>
<evidence type="ECO:0000256" key="3">
    <source>
        <dbReference type="ARBA" id="ARBA00022741"/>
    </source>
</evidence>
<organism evidence="9 10">
    <name type="scientific">Pestalotiopsis fici (strain W106-1 / CGMCC3.15140)</name>
    <dbReference type="NCBI Taxonomy" id="1229662"/>
    <lineage>
        <taxon>Eukaryota</taxon>
        <taxon>Fungi</taxon>
        <taxon>Dikarya</taxon>
        <taxon>Ascomycota</taxon>
        <taxon>Pezizomycotina</taxon>
        <taxon>Sordariomycetes</taxon>
        <taxon>Xylariomycetidae</taxon>
        <taxon>Amphisphaeriales</taxon>
        <taxon>Sporocadaceae</taxon>
        <taxon>Pestalotiopsis</taxon>
    </lineage>
</organism>
<dbReference type="GO" id="GO:0046654">
    <property type="term" value="P:tetrahydrofolate biosynthetic process"/>
    <property type="evidence" value="ECO:0007669"/>
    <property type="project" value="InterPro"/>
</dbReference>
<protein>
    <recommendedName>
        <fullName evidence="2">GTP cyclohydrolase 1</fullName>
    </recommendedName>
    <alternativeName>
        <fullName evidence="6">GTP cyclohydrolase I</fullName>
    </alternativeName>
</protein>
<dbReference type="Proteomes" id="UP000030651">
    <property type="component" value="Unassembled WGS sequence"/>
</dbReference>
<dbReference type="RefSeq" id="XP_007835024.1">
    <property type="nucleotide sequence ID" value="XM_007836833.1"/>
</dbReference>
<dbReference type="GO" id="GO:0008270">
    <property type="term" value="F:zinc ion binding"/>
    <property type="evidence" value="ECO:0007669"/>
    <property type="project" value="TreeGrafter"/>
</dbReference>
<keyword evidence="10" id="KW-1185">Reference proteome</keyword>
<evidence type="ECO:0000313" key="9">
    <source>
        <dbReference type="EMBL" id="ETS80723.1"/>
    </source>
</evidence>
<comment type="similarity">
    <text evidence="1">Belongs to the GTP cyclohydrolase I family.</text>
</comment>
<feature type="compositionally biased region" description="Basic and acidic residues" evidence="7">
    <location>
        <begin position="23"/>
        <end position="37"/>
    </location>
</feature>
<dbReference type="AlphaFoldDB" id="W3X3M5"/>
<dbReference type="GO" id="GO:0006729">
    <property type="term" value="P:tetrahydrobiopterin biosynthetic process"/>
    <property type="evidence" value="ECO:0007669"/>
    <property type="project" value="TreeGrafter"/>
</dbReference>
<dbReference type="HOGENOM" id="CLU_1907400_0_0_1"/>
<dbReference type="FunFam" id="1.10.286.10:FF:000003">
    <property type="entry name" value="GTP cyclohydrolase 1"/>
    <property type="match status" value="1"/>
</dbReference>
<evidence type="ECO:0000256" key="2">
    <source>
        <dbReference type="ARBA" id="ARBA00017272"/>
    </source>
</evidence>
<evidence type="ECO:0000256" key="6">
    <source>
        <dbReference type="ARBA" id="ARBA00030854"/>
    </source>
</evidence>
<sequence length="133" mass="14549">MPATSTLAIGAAIKDTNQFGDSNVDRNGRRQRGEDASTLHGQSVVGAQTDIEAAIRTILSHIGEDPDREGLQKTPARYAKALLHLTKGYTERVQDVVNDAIFTVDNKDFVIVRDIDISNYKSKNGSLVKLPQQ</sequence>
<dbReference type="InParanoid" id="W3X3M5"/>
<dbReference type="InterPro" id="IPR001474">
    <property type="entry name" value="GTP_CycHdrlase_I"/>
</dbReference>
<dbReference type="InterPro" id="IPR043134">
    <property type="entry name" value="GTP-CH-I_N"/>
</dbReference>
<dbReference type="PANTHER" id="PTHR11109">
    <property type="entry name" value="GTP CYCLOHYDROLASE I"/>
    <property type="match status" value="1"/>
</dbReference>
<evidence type="ECO:0000259" key="8">
    <source>
        <dbReference type="Pfam" id="PF01227"/>
    </source>
</evidence>
<reference evidence="10" key="1">
    <citation type="journal article" date="2015" name="BMC Genomics">
        <title>Genomic and transcriptomic analysis of the endophytic fungus Pestalotiopsis fici reveals its lifestyle and high potential for synthesis of natural products.</title>
        <authorList>
            <person name="Wang X."/>
            <person name="Zhang X."/>
            <person name="Liu L."/>
            <person name="Xiang M."/>
            <person name="Wang W."/>
            <person name="Sun X."/>
            <person name="Che Y."/>
            <person name="Guo L."/>
            <person name="Liu G."/>
            <person name="Guo L."/>
            <person name="Wang C."/>
            <person name="Yin W.B."/>
            <person name="Stadler M."/>
            <person name="Zhang X."/>
            <person name="Liu X."/>
        </authorList>
    </citation>
    <scope>NUCLEOTIDE SEQUENCE [LARGE SCALE GENOMIC DNA]</scope>
    <source>
        <strain evidence="10">W106-1 / CGMCC3.15140</strain>
    </source>
</reference>
<feature type="region of interest" description="Disordered" evidence="7">
    <location>
        <begin position="18"/>
        <end position="40"/>
    </location>
</feature>
<keyword evidence="3" id="KW-0547">Nucleotide-binding</keyword>
<dbReference type="GO" id="GO:0005525">
    <property type="term" value="F:GTP binding"/>
    <property type="evidence" value="ECO:0007669"/>
    <property type="project" value="UniProtKB-KW"/>
</dbReference>
<dbReference type="Pfam" id="PF01227">
    <property type="entry name" value="GTP_cyclohydroI"/>
    <property type="match status" value="1"/>
</dbReference>
<dbReference type="eggNOG" id="KOG2698">
    <property type="taxonomic scope" value="Eukaryota"/>
</dbReference>
<dbReference type="PANTHER" id="PTHR11109:SF7">
    <property type="entry name" value="GTP CYCLOHYDROLASE 1"/>
    <property type="match status" value="1"/>
</dbReference>
<evidence type="ECO:0000256" key="7">
    <source>
        <dbReference type="SAM" id="MobiDB-lite"/>
    </source>
</evidence>
<evidence type="ECO:0000256" key="5">
    <source>
        <dbReference type="ARBA" id="ARBA00023134"/>
    </source>
</evidence>
<dbReference type="EMBL" id="KI912113">
    <property type="protein sequence ID" value="ETS80723.1"/>
    <property type="molecule type" value="Genomic_DNA"/>
</dbReference>
<feature type="domain" description="GTP cyclohydrolase I" evidence="8">
    <location>
        <begin position="51"/>
        <end position="118"/>
    </location>
</feature>
<accession>W3X3M5</accession>